<feature type="domain" description="RRM" evidence="4">
    <location>
        <begin position="280"/>
        <end position="353"/>
    </location>
</feature>
<dbReference type="Pfam" id="PF04059">
    <property type="entry name" value="RRM_2"/>
    <property type="match status" value="1"/>
</dbReference>
<evidence type="ECO:0000256" key="1">
    <source>
        <dbReference type="ARBA" id="ARBA00022884"/>
    </source>
</evidence>
<keyword evidence="1 2" id="KW-0694">RNA-binding</keyword>
<gene>
    <name evidence="5" type="ORF">HHK36_015696</name>
</gene>
<dbReference type="Proteomes" id="UP000655225">
    <property type="component" value="Unassembled WGS sequence"/>
</dbReference>
<dbReference type="InterPro" id="IPR007201">
    <property type="entry name" value="Mei2-like_Rrm_C"/>
</dbReference>
<evidence type="ECO:0000313" key="5">
    <source>
        <dbReference type="EMBL" id="KAF8399824.1"/>
    </source>
</evidence>
<dbReference type="InterPro" id="IPR012677">
    <property type="entry name" value="Nucleotide-bd_a/b_plait_sf"/>
</dbReference>
<dbReference type="OrthoDB" id="417481at2759"/>
<reference evidence="5 6" key="1">
    <citation type="submission" date="2020-04" db="EMBL/GenBank/DDBJ databases">
        <title>Plant Genome Project.</title>
        <authorList>
            <person name="Zhang R.-G."/>
        </authorList>
    </citation>
    <scope>NUCLEOTIDE SEQUENCE [LARGE SCALE GENOMIC DNA]</scope>
    <source>
        <strain evidence="5">YNK0</strain>
        <tissue evidence="5">Leaf</tissue>
    </source>
</reference>
<feature type="region of interest" description="Disordered" evidence="3">
    <location>
        <begin position="463"/>
        <end position="504"/>
    </location>
</feature>
<keyword evidence="6" id="KW-1185">Reference proteome</keyword>
<dbReference type="SUPFAM" id="SSF54928">
    <property type="entry name" value="RNA-binding domain, RBD"/>
    <property type="match status" value="3"/>
</dbReference>
<dbReference type="Pfam" id="PF00076">
    <property type="entry name" value="RRM_1"/>
    <property type="match status" value="1"/>
</dbReference>
<dbReference type="PANTHER" id="PTHR23189">
    <property type="entry name" value="RNA RECOGNITION MOTIF-CONTAINING"/>
    <property type="match status" value="1"/>
</dbReference>
<proteinExistence type="predicted"/>
<feature type="domain" description="RRM" evidence="4">
    <location>
        <begin position="157"/>
        <end position="231"/>
    </location>
</feature>
<comment type="caution">
    <text evidence="5">The sequence shown here is derived from an EMBL/GenBank/DDBJ whole genome shotgun (WGS) entry which is preliminary data.</text>
</comment>
<evidence type="ECO:0000256" key="3">
    <source>
        <dbReference type="SAM" id="MobiDB-lite"/>
    </source>
</evidence>
<dbReference type="EMBL" id="JABCRI010000010">
    <property type="protein sequence ID" value="KAF8399824.1"/>
    <property type="molecule type" value="Genomic_DNA"/>
</dbReference>
<evidence type="ECO:0000313" key="6">
    <source>
        <dbReference type="Proteomes" id="UP000655225"/>
    </source>
</evidence>
<dbReference type="AlphaFoldDB" id="A0A834Z2P4"/>
<dbReference type="Gene3D" id="3.30.70.330">
    <property type="match status" value="2"/>
</dbReference>
<accession>A0A834Z2P4</accession>
<feature type="region of interest" description="Disordered" evidence="3">
    <location>
        <begin position="413"/>
        <end position="442"/>
    </location>
</feature>
<dbReference type="FunFam" id="3.30.70.330:FF:001402">
    <property type="entry name" value="Terminal EAR1-like 1"/>
    <property type="match status" value="1"/>
</dbReference>
<sequence>MMKSKDEFVILERERCLDAVCALMRQICCVCTRRETTVSCTTALKKRKKLERVFLSGIPVSGERKTAMGETGSVRFPGNLDPRAQEFRPRNPSPNNQLLPPQIYYPYTSSYPSTAVQVMPFYDGGIGYHQPSSPSAVYVRPTGVNPPLPAPSTAATRTLLLSSVPTDVSEETVRRELEVFGEVRAVQMERLQEGIVTVHFYDLRDSQAAMAEIREQHMQQQSRLRKHYNNTLLMRNLGFEGGDSFVPVPSPARGLIAGCAVWAQFTMPTTIVGLDGHNLGTLVVFNLASGVSASKLKEIFEAFGPVKELRETPSKRNQRFVEFFDIRNAARALSEMNGKEIHRKHVVVEFSRPGGHGGRLLNAITTTSTNINPVNNSITKSSCNTRNAKCPPLKQPLSRRLFGRSISNVSSRSHLYQTHVPTSKSDFSRRSASWNSNDRSNYGAVGSSMASLSLSVVGNGIESERDYDGSSRRNAKKSNNNDDPSATTKQKQQQTRSRSWKGRQKSLDTHLLINEDAMIESNCRDSRTTIMIKNIPNKYSQKLFLNMLDNHCLHYNEQITDGDDQPLSSYDFVYLPIDFNNKCNVGYGFVNLTTPQAKWRLYKAFHLQPWEVFNSRKICEVTYARLQGLEALKEHFKNSKFACETDEYLPVVFNPPRDGKQVTEPQPVVGHAVNKKLITGSSSSSRLRVADLELRDDKVFTTKVKHSLSLSTAYCNRQQQQLPMGAC</sequence>
<feature type="compositionally biased region" description="Polar residues" evidence="3">
    <location>
        <begin position="413"/>
        <end position="440"/>
    </location>
</feature>
<dbReference type="PROSITE" id="PS50102">
    <property type="entry name" value="RRM"/>
    <property type="match status" value="2"/>
</dbReference>
<name>A0A834Z2P4_TETSI</name>
<dbReference type="OMA" id="QELMPAP"/>
<dbReference type="InterPro" id="IPR034458">
    <property type="entry name" value="EAR1-like_RRM3"/>
</dbReference>
<dbReference type="GO" id="GO:0003723">
    <property type="term" value="F:RNA binding"/>
    <property type="evidence" value="ECO:0007669"/>
    <property type="project" value="UniProtKB-UniRule"/>
</dbReference>
<dbReference type="InterPro" id="IPR000504">
    <property type="entry name" value="RRM_dom"/>
</dbReference>
<feature type="region of interest" description="Disordered" evidence="3">
    <location>
        <begin position="69"/>
        <end position="99"/>
    </location>
</feature>
<evidence type="ECO:0000256" key="2">
    <source>
        <dbReference type="PROSITE-ProRule" id="PRU00176"/>
    </source>
</evidence>
<dbReference type="CDD" id="cd12530">
    <property type="entry name" value="RRM3_EAR1_like"/>
    <property type="match status" value="1"/>
</dbReference>
<protein>
    <recommendedName>
        <fullName evidence="4">RRM domain-containing protein</fullName>
    </recommendedName>
</protein>
<organism evidence="5 6">
    <name type="scientific">Tetracentron sinense</name>
    <name type="common">Spur-leaf</name>
    <dbReference type="NCBI Taxonomy" id="13715"/>
    <lineage>
        <taxon>Eukaryota</taxon>
        <taxon>Viridiplantae</taxon>
        <taxon>Streptophyta</taxon>
        <taxon>Embryophyta</taxon>
        <taxon>Tracheophyta</taxon>
        <taxon>Spermatophyta</taxon>
        <taxon>Magnoliopsida</taxon>
        <taxon>Trochodendrales</taxon>
        <taxon>Trochodendraceae</taxon>
        <taxon>Tetracentron</taxon>
    </lineage>
</organism>
<dbReference type="SMART" id="SM00360">
    <property type="entry name" value="RRM"/>
    <property type="match status" value="2"/>
</dbReference>
<evidence type="ECO:0000259" key="4">
    <source>
        <dbReference type="PROSITE" id="PS50102"/>
    </source>
</evidence>
<dbReference type="InterPro" id="IPR035979">
    <property type="entry name" value="RBD_domain_sf"/>
</dbReference>